<evidence type="ECO:0000256" key="10">
    <source>
        <dbReference type="ARBA" id="ARBA00022741"/>
    </source>
</evidence>
<dbReference type="Proteomes" id="UP000242791">
    <property type="component" value="Unassembled WGS sequence"/>
</dbReference>
<evidence type="ECO:0000256" key="9">
    <source>
        <dbReference type="ARBA" id="ARBA00022723"/>
    </source>
</evidence>
<keyword evidence="9" id="KW-0479">Metal-binding</keyword>
<dbReference type="GO" id="GO:0005524">
    <property type="term" value="F:ATP binding"/>
    <property type="evidence" value="ECO:0007669"/>
    <property type="project" value="UniProtKB-UniRule"/>
</dbReference>
<comment type="catalytic activity">
    <reaction evidence="14">
        <text>L-threonyl-[protein] + ATP = O-phospho-L-threonyl-[protein] + ADP + H(+)</text>
        <dbReference type="Rhea" id="RHEA:46608"/>
        <dbReference type="Rhea" id="RHEA-COMP:11060"/>
        <dbReference type="Rhea" id="RHEA-COMP:11605"/>
        <dbReference type="ChEBI" id="CHEBI:15378"/>
        <dbReference type="ChEBI" id="CHEBI:30013"/>
        <dbReference type="ChEBI" id="CHEBI:30616"/>
        <dbReference type="ChEBI" id="CHEBI:61977"/>
        <dbReference type="ChEBI" id="CHEBI:456216"/>
        <dbReference type="EC" id="2.7.11.1"/>
    </reaction>
</comment>
<dbReference type="SMART" id="SM00220">
    <property type="entry name" value="S_TKc"/>
    <property type="match status" value="1"/>
</dbReference>
<evidence type="ECO:0000256" key="11">
    <source>
        <dbReference type="ARBA" id="ARBA00022777"/>
    </source>
</evidence>
<dbReference type="OrthoDB" id="248923at2759"/>
<comment type="subcellular location">
    <subcellularLocation>
        <location evidence="2">Cytoplasm</location>
    </subcellularLocation>
</comment>
<dbReference type="GO" id="GO:0005737">
    <property type="term" value="C:cytoplasm"/>
    <property type="evidence" value="ECO:0007669"/>
    <property type="project" value="UniProtKB-SubCell"/>
</dbReference>
<keyword evidence="10 16" id="KW-0547">Nucleotide-binding</keyword>
<keyword evidence="12 16" id="KW-0067">ATP-binding</keyword>
<keyword evidence="5" id="KW-0963">Cytoplasm</keyword>
<evidence type="ECO:0000256" key="6">
    <source>
        <dbReference type="ARBA" id="ARBA00022527"/>
    </source>
</evidence>
<protein>
    <recommendedName>
        <fullName evidence="4">non-specific serine/threonine protein kinase</fullName>
        <ecNumber evidence="4">2.7.11.1</ecNumber>
    </recommendedName>
</protein>
<dbReference type="EMBL" id="LGTZ01000217">
    <property type="protein sequence ID" value="OJD26485.1"/>
    <property type="molecule type" value="Genomic_DNA"/>
</dbReference>
<dbReference type="GO" id="GO:0004674">
    <property type="term" value="F:protein serine/threonine kinase activity"/>
    <property type="evidence" value="ECO:0007669"/>
    <property type="project" value="UniProtKB-KW"/>
</dbReference>
<name>A0A1J9RFQ9_9EURO</name>
<dbReference type="InterPro" id="IPR017441">
    <property type="entry name" value="Protein_kinase_ATP_BS"/>
</dbReference>
<keyword evidence="11 19" id="KW-0418">Kinase</keyword>
<keyword evidence="13" id="KW-0460">Magnesium</keyword>
<sequence>MADEGALANGYQMLEELGSGSFGTVYKAIEKDTGEIVAIKHIDLESSEDDIQEIQQEIAVLATCASPYVTQYRTSFLKGYKLWIVMEYLGGGSCLDLLKPGVFNEAHIAIICHQLLLGLDYLHQEGKIHRDVKAANVLLSQSGKVKLADFGVAAQLTNIKSQRNTFVGTPFWMAPEVIQQAGYDFKADIWSLGITAMEMANGEPPNASTHPMKVLFLIPKAPAPRLEGSNYSQNFKDFIAQCLIKDPDRRATAKELLRHKFIRNAGKTEALQELIQRRQEWEASKGLSDNVKYYEESMATIDHKEDEDGWVFDTLKPGTVAISNNTQKRMKISGPPIEEVHSKEEPSEMLKRMELTDVSNLPSSNKPVANSTVRRSAPSAERSPSVKRSNTSRKSNGVKQPLGLNLSFGNSPSTVRQFRRVSDKQIDLPNESTGYPPGMDENCAPKTLFTEANSKEAILGRRVYNKSIGLSCQEVLSTTWDQEKREAISRLAEAWSDLEMIDPEGLYQIMKSTCDKLQADPKLSTMFPKQTAAEPPSKPKLVLAQNNPHLKSHRRRQSEQIYSDDHWQGAGLNLPGQQVLGMEHTKQLADVLYDRWTAGLRNRWRAI</sequence>
<feature type="domain" description="Protein kinase" evidence="18">
    <location>
        <begin position="11"/>
        <end position="262"/>
    </location>
</feature>
<proteinExistence type="inferred from homology"/>
<evidence type="ECO:0000256" key="16">
    <source>
        <dbReference type="PROSITE-ProRule" id="PRU10141"/>
    </source>
</evidence>
<gene>
    <name evidence="19" type="ORF">ACJ73_02125</name>
</gene>
<evidence type="ECO:0000256" key="3">
    <source>
        <dbReference type="ARBA" id="ARBA00008874"/>
    </source>
</evidence>
<comment type="similarity">
    <text evidence="3">Belongs to the protein kinase superfamily. STE Ser/Thr protein kinase family. STE20 subfamily.</text>
</comment>
<keyword evidence="8" id="KW-0808">Transferase</keyword>
<evidence type="ECO:0000256" key="15">
    <source>
        <dbReference type="ARBA" id="ARBA00048679"/>
    </source>
</evidence>
<evidence type="ECO:0000256" key="4">
    <source>
        <dbReference type="ARBA" id="ARBA00012513"/>
    </source>
</evidence>
<organism evidence="19 20">
    <name type="scientific">Blastomyces percursus</name>
    <dbReference type="NCBI Taxonomy" id="1658174"/>
    <lineage>
        <taxon>Eukaryota</taxon>
        <taxon>Fungi</taxon>
        <taxon>Dikarya</taxon>
        <taxon>Ascomycota</taxon>
        <taxon>Pezizomycotina</taxon>
        <taxon>Eurotiomycetes</taxon>
        <taxon>Eurotiomycetidae</taxon>
        <taxon>Onygenales</taxon>
        <taxon>Ajellomycetaceae</taxon>
        <taxon>Blastomyces</taxon>
    </lineage>
</organism>
<comment type="catalytic activity">
    <reaction evidence="15">
        <text>L-seryl-[protein] + ATP = O-phospho-L-seryl-[protein] + ADP + H(+)</text>
        <dbReference type="Rhea" id="RHEA:17989"/>
        <dbReference type="Rhea" id="RHEA-COMP:9863"/>
        <dbReference type="Rhea" id="RHEA-COMP:11604"/>
        <dbReference type="ChEBI" id="CHEBI:15378"/>
        <dbReference type="ChEBI" id="CHEBI:29999"/>
        <dbReference type="ChEBI" id="CHEBI:30616"/>
        <dbReference type="ChEBI" id="CHEBI:83421"/>
        <dbReference type="ChEBI" id="CHEBI:456216"/>
        <dbReference type="EC" id="2.7.11.1"/>
    </reaction>
</comment>
<dbReference type="InterPro" id="IPR000719">
    <property type="entry name" value="Prot_kinase_dom"/>
</dbReference>
<dbReference type="PANTHER" id="PTHR48012:SF27">
    <property type="entry name" value="SERINE_THREONINE-PROTEIN KINASE SID1"/>
    <property type="match status" value="1"/>
</dbReference>
<dbReference type="PROSITE" id="PS50011">
    <property type="entry name" value="PROTEIN_KINASE_DOM"/>
    <property type="match status" value="1"/>
</dbReference>
<dbReference type="PROSITE" id="PS00107">
    <property type="entry name" value="PROTEIN_KINASE_ATP"/>
    <property type="match status" value="1"/>
</dbReference>
<dbReference type="GO" id="GO:0046872">
    <property type="term" value="F:metal ion binding"/>
    <property type="evidence" value="ECO:0007669"/>
    <property type="project" value="UniProtKB-KW"/>
</dbReference>
<evidence type="ECO:0000256" key="12">
    <source>
        <dbReference type="ARBA" id="ARBA00022840"/>
    </source>
</evidence>
<dbReference type="Gene3D" id="1.10.510.10">
    <property type="entry name" value="Transferase(Phosphotransferase) domain 1"/>
    <property type="match status" value="1"/>
</dbReference>
<evidence type="ECO:0000256" key="13">
    <source>
        <dbReference type="ARBA" id="ARBA00022842"/>
    </source>
</evidence>
<evidence type="ECO:0000256" key="5">
    <source>
        <dbReference type="ARBA" id="ARBA00022490"/>
    </source>
</evidence>
<evidence type="ECO:0000259" key="18">
    <source>
        <dbReference type="PROSITE" id="PS50011"/>
    </source>
</evidence>
<comment type="cofactor">
    <cofactor evidence="1">
        <name>Mg(2+)</name>
        <dbReference type="ChEBI" id="CHEBI:18420"/>
    </cofactor>
</comment>
<evidence type="ECO:0000256" key="7">
    <source>
        <dbReference type="ARBA" id="ARBA00022553"/>
    </source>
</evidence>
<dbReference type="Pfam" id="PF00069">
    <property type="entry name" value="Pkinase"/>
    <property type="match status" value="1"/>
</dbReference>
<feature type="compositionally biased region" description="Low complexity" evidence="17">
    <location>
        <begin position="374"/>
        <end position="383"/>
    </location>
</feature>
<dbReference type="AlphaFoldDB" id="A0A1J9RFQ9"/>
<dbReference type="InterPro" id="IPR011009">
    <property type="entry name" value="Kinase-like_dom_sf"/>
</dbReference>
<dbReference type="FunFam" id="1.10.510.10:FF:000411">
    <property type="entry name" value="Probable Ste20-like kinase Don3"/>
    <property type="match status" value="1"/>
</dbReference>
<comment type="caution">
    <text evidence="19">The sequence shown here is derived from an EMBL/GenBank/DDBJ whole genome shotgun (WGS) entry which is preliminary data.</text>
</comment>
<evidence type="ECO:0000256" key="2">
    <source>
        <dbReference type="ARBA" id="ARBA00004496"/>
    </source>
</evidence>
<feature type="region of interest" description="Disordered" evidence="17">
    <location>
        <begin position="326"/>
        <end position="413"/>
    </location>
</feature>
<dbReference type="InterPro" id="IPR050629">
    <property type="entry name" value="STE20/SPS1-PAK"/>
</dbReference>
<feature type="compositionally biased region" description="Polar residues" evidence="17">
    <location>
        <begin position="357"/>
        <end position="373"/>
    </location>
</feature>
<feature type="compositionally biased region" description="Basic and acidic residues" evidence="17">
    <location>
        <begin position="338"/>
        <end position="355"/>
    </location>
</feature>
<dbReference type="CDD" id="cd06609">
    <property type="entry name" value="STKc_MST3_like"/>
    <property type="match status" value="1"/>
</dbReference>
<evidence type="ECO:0000256" key="14">
    <source>
        <dbReference type="ARBA" id="ARBA00047899"/>
    </source>
</evidence>
<evidence type="ECO:0000256" key="17">
    <source>
        <dbReference type="SAM" id="MobiDB-lite"/>
    </source>
</evidence>
<evidence type="ECO:0000313" key="20">
    <source>
        <dbReference type="Proteomes" id="UP000242791"/>
    </source>
</evidence>
<dbReference type="VEuPathDB" id="FungiDB:ACJ73_02125"/>
<accession>A0A1J9RFQ9</accession>
<evidence type="ECO:0000256" key="1">
    <source>
        <dbReference type="ARBA" id="ARBA00001946"/>
    </source>
</evidence>
<dbReference type="EC" id="2.7.11.1" evidence="4"/>
<keyword evidence="20" id="KW-1185">Reference proteome</keyword>
<feature type="binding site" evidence="16">
    <location>
        <position position="40"/>
    </location>
    <ligand>
        <name>ATP</name>
        <dbReference type="ChEBI" id="CHEBI:30616"/>
    </ligand>
</feature>
<evidence type="ECO:0000313" key="19">
    <source>
        <dbReference type="EMBL" id="OJD26485.1"/>
    </source>
</evidence>
<dbReference type="PANTHER" id="PTHR48012">
    <property type="entry name" value="STERILE20-LIKE KINASE, ISOFORM B-RELATED"/>
    <property type="match status" value="1"/>
</dbReference>
<keyword evidence="7" id="KW-0597">Phosphoprotein</keyword>
<evidence type="ECO:0000256" key="8">
    <source>
        <dbReference type="ARBA" id="ARBA00022679"/>
    </source>
</evidence>
<keyword evidence="6" id="KW-0723">Serine/threonine-protein kinase</keyword>
<reference evidence="19 20" key="1">
    <citation type="submission" date="2015-08" db="EMBL/GenBank/DDBJ databases">
        <title>Emmonsia species relationships and genome sequence.</title>
        <authorList>
            <person name="Cuomo C.A."/>
            <person name="Schwartz I.S."/>
            <person name="Kenyon C."/>
            <person name="De Hoog G.S."/>
            <person name="Govender N.P."/>
            <person name="Botha A."/>
            <person name="Moreno L."/>
            <person name="De Vries M."/>
            <person name="Munoz J.F."/>
            <person name="Stielow J.B."/>
        </authorList>
    </citation>
    <scope>NUCLEOTIDE SEQUENCE [LARGE SCALE GENOMIC DNA]</scope>
    <source>
        <strain evidence="19 20">EI222</strain>
    </source>
</reference>
<feature type="compositionally biased region" description="Polar residues" evidence="17">
    <location>
        <begin position="386"/>
        <end position="398"/>
    </location>
</feature>
<dbReference type="SUPFAM" id="SSF56112">
    <property type="entry name" value="Protein kinase-like (PK-like)"/>
    <property type="match status" value="1"/>
</dbReference>
<dbReference type="STRING" id="1658174.A0A1J9RFQ9"/>